<keyword evidence="2" id="KW-1185">Reference proteome</keyword>
<evidence type="ECO:0000313" key="1">
    <source>
        <dbReference type="EMBL" id="GFY46013.1"/>
    </source>
</evidence>
<accession>A0A8X6X302</accession>
<proteinExistence type="predicted"/>
<reference evidence="1" key="1">
    <citation type="submission" date="2020-08" db="EMBL/GenBank/DDBJ databases">
        <title>Multicomponent nature underlies the extraordinary mechanical properties of spider dragline silk.</title>
        <authorList>
            <person name="Kono N."/>
            <person name="Nakamura H."/>
            <person name="Mori M."/>
            <person name="Yoshida Y."/>
            <person name="Ohtoshi R."/>
            <person name="Malay A.D."/>
            <person name="Moran D.A.P."/>
            <person name="Tomita M."/>
            <person name="Numata K."/>
            <person name="Arakawa K."/>
        </authorList>
    </citation>
    <scope>NUCLEOTIDE SEQUENCE</scope>
</reference>
<sequence length="93" mass="10855">MGRTELEIRTRKIVRDSEPKVFTASATIQDKTVRTGVVYRPLHCGTKAGFGEFFFFGRWRLGQPFLKCAPRWTEWKKVRRRAAFSDNVDCVLE</sequence>
<evidence type="ECO:0000313" key="2">
    <source>
        <dbReference type="Proteomes" id="UP000886998"/>
    </source>
</evidence>
<dbReference type="EMBL" id="BMAV01005181">
    <property type="protein sequence ID" value="GFY46013.1"/>
    <property type="molecule type" value="Genomic_DNA"/>
</dbReference>
<dbReference type="OrthoDB" id="6092325at2759"/>
<name>A0A8X6X302_9ARAC</name>
<protein>
    <submittedName>
        <fullName evidence="1">Meteorin-like protein</fullName>
    </submittedName>
</protein>
<dbReference type="AlphaFoldDB" id="A0A8X6X302"/>
<organism evidence="1 2">
    <name type="scientific">Trichonephila inaurata madagascariensis</name>
    <dbReference type="NCBI Taxonomy" id="2747483"/>
    <lineage>
        <taxon>Eukaryota</taxon>
        <taxon>Metazoa</taxon>
        <taxon>Ecdysozoa</taxon>
        <taxon>Arthropoda</taxon>
        <taxon>Chelicerata</taxon>
        <taxon>Arachnida</taxon>
        <taxon>Araneae</taxon>
        <taxon>Araneomorphae</taxon>
        <taxon>Entelegynae</taxon>
        <taxon>Araneoidea</taxon>
        <taxon>Nephilidae</taxon>
        <taxon>Trichonephila</taxon>
        <taxon>Trichonephila inaurata</taxon>
    </lineage>
</organism>
<dbReference type="Proteomes" id="UP000886998">
    <property type="component" value="Unassembled WGS sequence"/>
</dbReference>
<comment type="caution">
    <text evidence="1">The sequence shown here is derived from an EMBL/GenBank/DDBJ whole genome shotgun (WGS) entry which is preliminary data.</text>
</comment>
<gene>
    <name evidence="1" type="primary">metrnl_1</name>
    <name evidence="1" type="ORF">TNIN_156211</name>
</gene>